<evidence type="ECO:0000313" key="4">
    <source>
        <dbReference type="Proteomes" id="UP000002036"/>
    </source>
</evidence>
<evidence type="ECO:0000259" key="2">
    <source>
        <dbReference type="SMART" id="SM00853"/>
    </source>
</evidence>
<keyword evidence="4" id="KW-1185">Reference proteome</keyword>
<dbReference type="GeneID" id="8295452"/>
<dbReference type="eggNOG" id="KOG1977">
    <property type="taxonomic scope" value="Eukaryota"/>
</dbReference>
<dbReference type="InterPro" id="IPR014790">
    <property type="entry name" value="MutL_C"/>
</dbReference>
<reference evidence="3 4" key="1">
    <citation type="journal article" date="2009" name="Genome Res.">
        <title>Comparative genomics of protoploid Saccharomycetaceae.</title>
        <authorList>
            <consortium name="The Genolevures Consortium"/>
            <person name="Souciet J.-L."/>
            <person name="Dujon B."/>
            <person name="Gaillardin C."/>
            <person name="Johnston M."/>
            <person name="Baret P.V."/>
            <person name="Cliften P."/>
            <person name="Sherman D.J."/>
            <person name="Weissenbach J."/>
            <person name="Westhof E."/>
            <person name="Wincker P."/>
            <person name="Jubin C."/>
            <person name="Poulain J."/>
            <person name="Barbe V."/>
            <person name="Segurens B."/>
            <person name="Artiguenave F."/>
            <person name="Anthouard V."/>
            <person name="Vacherie B."/>
            <person name="Val M.-E."/>
            <person name="Fulton R.S."/>
            <person name="Minx P."/>
            <person name="Wilson R."/>
            <person name="Durrens P."/>
            <person name="Jean G."/>
            <person name="Marck C."/>
            <person name="Martin T."/>
            <person name="Nikolski M."/>
            <person name="Rolland T."/>
            <person name="Seret M.-L."/>
            <person name="Casaregola S."/>
            <person name="Despons L."/>
            <person name="Fairhead C."/>
            <person name="Fischer G."/>
            <person name="Lafontaine I."/>
            <person name="Leh V."/>
            <person name="Lemaire M."/>
            <person name="de Montigny J."/>
            <person name="Neuveglise C."/>
            <person name="Thierry A."/>
            <person name="Blanc-Lenfle I."/>
            <person name="Bleykasten C."/>
            <person name="Diffels J."/>
            <person name="Fritsch E."/>
            <person name="Frangeul L."/>
            <person name="Goeffon A."/>
            <person name="Jauniaux N."/>
            <person name="Kachouri-Lafond R."/>
            <person name="Payen C."/>
            <person name="Potier S."/>
            <person name="Pribylova L."/>
            <person name="Ozanne C."/>
            <person name="Richard G.-F."/>
            <person name="Sacerdot C."/>
            <person name="Straub M.-L."/>
            <person name="Talla E."/>
        </authorList>
    </citation>
    <scope>NUCLEOTIDE SEQUENCE [LARGE SCALE GENOMIC DNA]</scope>
    <source>
        <strain evidence="4">ATCC 56472 / CBS 6340 / NRRL Y-8284</strain>
    </source>
</reference>
<dbReference type="FunCoup" id="C5DF19">
    <property type="interactions" value="519"/>
</dbReference>
<name>C5DF19_LACTC</name>
<dbReference type="GO" id="GO:0006298">
    <property type="term" value="P:mismatch repair"/>
    <property type="evidence" value="ECO:0007669"/>
    <property type="project" value="InterPro"/>
</dbReference>
<dbReference type="Pfam" id="PF13589">
    <property type="entry name" value="HATPase_c_3"/>
    <property type="match status" value="1"/>
</dbReference>
<dbReference type="KEGG" id="lth:KLTH0D11550g"/>
<dbReference type="SUPFAM" id="SSF55874">
    <property type="entry name" value="ATPase domain of HSP90 chaperone/DNA topoisomerase II/histidine kinase"/>
    <property type="match status" value="1"/>
</dbReference>
<dbReference type="HOGENOM" id="CLU_005415_1_0_1"/>
<dbReference type="SMART" id="SM00853">
    <property type="entry name" value="MutL_C"/>
    <property type="match status" value="1"/>
</dbReference>
<dbReference type="Pfam" id="PF08676">
    <property type="entry name" value="MutL_C"/>
    <property type="match status" value="1"/>
</dbReference>
<dbReference type="InterPro" id="IPR042120">
    <property type="entry name" value="MutL_C_dimsub"/>
</dbReference>
<dbReference type="InterPro" id="IPR036890">
    <property type="entry name" value="HATPase_C_sf"/>
</dbReference>
<dbReference type="AlphaFoldDB" id="C5DF19"/>
<dbReference type="InParanoid" id="C5DF19"/>
<dbReference type="RefSeq" id="XP_002553212.1">
    <property type="nucleotide sequence ID" value="XM_002553166.1"/>
</dbReference>
<dbReference type="GO" id="GO:0005524">
    <property type="term" value="F:ATP binding"/>
    <property type="evidence" value="ECO:0007669"/>
    <property type="project" value="InterPro"/>
</dbReference>
<gene>
    <name evidence="3" type="ordered locus">KLTH0D11550g</name>
</gene>
<dbReference type="Proteomes" id="UP000002036">
    <property type="component" value="Chromosome D"/>
</dbReference>
<dbReference type="InterPro" id="IPR037198">
    <property type="entry name" value="MutL_C_sf"/>
</dbReference>
<dbReference type="GO" id="GO:0016887">
    <property type="term" value="F:ATP hydrolysis activity"/>
    <property type="evidence" value="ECO:0007669"/>
    <property type="project" value="InterPro"/>
</dbReference>
<feature type="domain" description="MutL C-terminal dimerisation" evidence="2">
    <location>
        <begin position="460"/>
        <end position="643"/>
    </location>
</feature>
<protein>
    <submittedName>
        <fullName evidence="3">KLTH0D11550p</fullName>
    </submittedName>
</protein>
<dbReference type="SUPFAM" id="SSF118116">
    <property type="entry name" value="DNA mismatch repair protein MutL"/>
    <property type="match status" value="1"/>
</dbReference>
<dbReference type="OMA" id="FECAHGR"/>
<evidence type="ECO:0000313" key="3">
    <source>
        <dbReference type="EMBL" id="CAR22774.1"/>
    </source>
</evidence>
<dbReference type="Gene3D" id="3.30.1370.100">
    <property type="entry name" value="MutL, C-terminal domain, regulatory subdomain"/>
    <property type="match status" value="1"/>
</dbReference>
<dbReference type="EMBL" id="CU928168">
    <property type="protein sequence ID" value="CAR22774.1"/>
    <property type="molecule type" value="Genomic_DNA"/>
</dbReference>
<dbReference type="InterPro" id="IPR042121">
    <property type="entry name" value="MutL_C_regsub"/>
</dbReference>
<dbReference type="Gene3D" id="3.30.565.10">
    <property type="entry name" value="Histidine kinase-like ATPase, C-terminal domain"/>
    <property type="match status" value="1"/>
</dbReference>
<evidence type="ECO:0000256" key="1">
    <source>
        <dbReference type="ARBA" id="ARBA00006082"/>
    </source>
</evidence>
<sequence>MSQGIRKLTDDVAKSLKSSASIDCITTALRLLLQNSIDAGASHITVFLDLPNRVFTVADNGLGMTRRDLTCFGQQNYTSKLTDVQDVDHLKTYGFKGCSIFEISNVAKIRVISKHESASSGWMKELGGRSEDINNPITEIEKLEKGTVVTVDDFFHNLPVRLESLERPTSGELLDRVRFDIFEILVVHPEVEICINTEGACAGHSKFLETRGIKRSLPETEKLLLCLQDVFGLEGENSTLKPVHAQFTDYVVDGLISEVPTFHIKIQLLYVNGLKCEDSALLRPISRAFRNARNCWNQTHGRSGYEMHVLKISMPRCKAKILGGERSLGLGTKQYQIIHALIFKIIESVFNVKLNQYTAIAHRPSKFNTSCTAWKSSNYSLRSASGFEEGKIPALKKPKPEPPEHSRNLKSTSTDIDFKKLIQNAGCRGSSEASQEPIMSPFSTLQEHFVDRSLFKRFRVVNQVDKKFVLLKSYGSNPDILSLVLLDQHAADERIKYESLLNGFIWGMLTSPHLHIRKAHIEVDLSPKEYHIFQQCKNELHQWGILFEGKPVAKPRHLVKLTALPDPLQHRSIEALKNGIIQHACDLRHLRKNHFRSQSTQKLESGAAQNFAWWNYLNSIPTMITDSLKSKACRSAIMFGDYLSPQETTLLVEMLGKCRNPFYCAHGRPSLVPIFTHNGCSHTNFTEVPAFTDYRLT</sequence>
<dbReference type="STRING" id="559295.C5DF19"/>
<dbReference type="GO" id="GO:0140664">
    <property type="term" value="F:ATP-dependent DNA damage sensor activity"/>
    <property type="evidence" value="ECO:0007669"/>
    <property type="project" value="InterPro"/>
</dbReference>
<proteinExistence type="inferred from homology"/>
<dbReference type="PANTHER" id="PTHR10073:SF47">
    <property type="entry name" value="DNA MISMATCH REPAIR PROTEIN MLH3"/>
    <property type="match status" value="1"/>
</dbReference>
<dbReference type="GO" id="GO:0032300">
    <property type="term" value="C:mismatch repair complex"/>
    <property type="evidence" value="ECO:0007669"/>
    <property type="project" value="InterPro"/>
</dbReference>
<organism evidence="3 4">
    <name type="scientific">Lachancea thermotolerans (strain ATCC 56472 / CBS 6340 / NRRL Y-8284)</name>
    <name type="common">Yeast</name>
    <name type="synonym">Kluyveromyces thermotolerans</name>
    <dbReference type="NCBI Taxonomy" id="559295"/>
    <lineage>
        <taxon>Eukaryota</taxon>
        <taxon>Fungi</taxon>
        <taxon>Dikarya</taxon>
        <taxon>Ascomycota</taxon>
        <taxon>Saccharomycotina</taxon>
        <taxon>Saccharomycetes</taxon>
        <taxon>Saccharomycetales</taxon>
        <taxon>Saccharomycetaceae</taxon>
        <taxon>Lachancea</taxon>
    </lineage>
</organism>
<comment type="similarity">
    <text evidence="1">Belongs to the DNA mismatch repair MutL/HexB family.</text>
</comment>
<dbReference type="Gene3D" id="3.30.1540.20">
    <property type="entry name" value="MutL, C-terminal domain, dimerisation subdomain"/>
    <property type="match status" value="1"/>
</dbReference>
<dbReference type="OrthoDB" id="429932at2759"/>
<dbReference type="InterPro" id="IPR038973">
    <property type="entry name" value="MutL/Mlh/Pms-like"/>
</dbReference>
<accession>C5DF19</accession>
<dbReference type="PANTHER" id="PTHR10073">
    <property type="entry name" value="DNA MISMATCH REPAIR PROTEIN MLH, PMS, MUTL"/>
    <property type="match status" value="1"/>
</dbReference>